<sequence>MLMNALRLRRRVRRLDRPVSTVVGTGDLLLCGVLLLTATGVLFHEPTTREEESAAFGLAGQVYGYWLVGGLALFSVLGMPRTLLAHLAMMLLSPVVLFLLLVSPSLL</sequence>
<reference evidence="3" key="1">
    <citation type="submission" date="2008-12" db="EMBL/GenBank/DDBJ databases">
        <title>Annotation of Streptomyces ghanaensis ATCC 14672.</title>
        <authorList>
            <consortium name="The Broad Institute Genome Sequencing Platform"/>
            <consortium name="Broad Institute Microbial Sequencing Center"/>
            <person name="Fischbach M."/>
            <person name="Ward D."/>
            <person name="Young S."/>
            <person name="Kodira C.D."/>
            <person name="Zeng Q."/>
            <person name="Koehrsen M."/>
            <person name="Godfrey P."/>
            <person name="Alvarado L."/>
            <person name="Berlin A.M."/>
            <person name="Borenstein D."/>
            <person name="Chen Z."/>
            <person name="Engels R."/>
            <person name="Freedman E."/>
            <person name="Gellesch M."/>
            <person name="Goldberg J."/>
            <person name="Griggs A."/>
            <person name="Gujja S."/>
            <person name="Heiman D.I."/>
            <person name="Hepburn T.A."/>
            <person name="Howarth C."/>
            <person name="Jen D."/>
            <person name="Larson L."/>
            <person name="Lewis B."/>
            <person name="Mehta T."/>
            <person name="Park D."/>
            <person name="Pearson M."/>
            <person name="Roberts A."/>
            <person name="Saif S."/>
            <person name="Shea T.D."/>
            <person name="Shenoy N."/>
            <person name="Sisk P."/>
            <person name="Stolte C."/>
            <person name="Sykes S.N."/>
            <person name="Walk T."/>
            <person name="White J."/>
            <person name="Yandava C."/>
            <person name="Straight P."/>
            <person name="Clardy J."/>
            <person name="Hung D."/>
            <person name="Kolter R."/>
            <person name="Mekalanos J."/>
            <person name="Walker S."/>
            <person name="Walsh C.T."/>
            <person name="Wieland B.L.C."/>
            <person name="Ilzarbe M."/>
            <person name="Galagan J."/>
            <person name="Nusbaum C."/>
            <person name="Birren B."/>
        </authorList>
    </citation>
    <scope>NUCLEOTIDE SEQUENCE [LARGE SCALE GENOMIC DNA]</scope>
    <source>
        <strain evidence="3">ATCC 14672 / DSM 40746 / JCM 4963 / KCTC 9882 / NRRL B-12104 / FH 1290</strain>
    </source>
</reference>
<keyword evidence="1" id="KW-0812">Transmembrane</keyword>
<gene>
    <name evidence="2" type="ORF">SSFG_02668</name>
</gene>
<proteinExistence type="predicted"/>
<dbReference type="Proteomes" id="UP000003824">
    <property type="component" value="Unassembled WGS sequence"/>
</dbReference>
<name>D6A0J8_STRV1</name>
<feature type="transmembrane region" description="Helical" evidence="1">
    <location>
        <begin position="55"/>
        <end position="76"/>
    </location>
</feature>
<evidence type="ECO:0000256" key="1">
    <source>
        <dbReference type="SAM" id="Phobius"/>
    </source>
</evidence>
<feature type="transmembrane region" description="Helical" evidence="1">
    <location>
        <begin position="83"/>
        <end position="102"/>
    </location>
</feature>
<accession>D6A0J8</accession>
<organism evidence="2 3">
    <name type="scientific">Streptomyces viridosporus (strain ATCC 14672 / DSM 40746 / JCM 4963 / KCTC 9882 / NRRL B-12104 / FH 1290)</name>
    <name type="common">Streptomyces ghanaensis</name>
    <dbReference type="NCBI Taxonomy" id="566461"/>
    <lineage>
        <taxon>Bacteria</taxon>
        <taxon>Bacillati</taxon>
        <taxon>Actinomycetota</taxon>
        <taxon>Actinomycetes</taxon>
        <taxon>Kitasatosporales</taxon>
        <taxon>Streptomycetaceae</taxon>
        <taxon>Streptomyces</taxon>
    </lineage>
</organism>
<evidence type="ECO:0000313" key="2">
    <source>
        <dbReference type="EMBL" id="EFE67419.2"/>
    </source>
</evidence>
<dbReference type="AlphaFoldDB" id="D6A0J8"/>
<feature type="transmembrane region" description="Helical" evidence="1">
    <location>
        <begin position="21"/>
        <end position="43"/>
    </location>
</feature>
<dbReference type="EMBL" id="DS999641">
    <property type="protein sequence ID" value="EFE67419.2"/>
    <property type="molecule type" value="Genomic_DNA"/>
</dbReference>
<keyword evidence="1" id="KW-0472">Membrane</keyword>
<keyword evidence="1" id="KW-1133">Transmembrane helix</keyword>
<dbReference type="eggNOG" id="ENOG5031SCT">
    <property type="taxonomic scope" value="Bacteria"/>
</dbReference>
<protein>
    <submittedName>
        <fullName evidence="2">Predicted protein</fullName>
    </submittedName>
</protein>
<evidence type="ECO:0000313" key="3">
    <source>
        <dbReference type="Proteomes" id="UP000003824"/>
    </source>
</evidence>